<gene>
    <name evidence="2" type="ORF">CRLFYP8_01959</name>
</gene>
<keyword evidence="1" id="KW-0812">Transmembrane</keyword>
<dbReference type="EMBL" id="CACRTL010000017">
    <property type="protein sequence ID" value="VYT70866.1"/>
    <property type="molecule type" value="Genomic_DNA"/>
</dbReference>
<evidence type="ECO:0000313" key="2">
    <source>
        <dbReference type="EMBL" id="VYT70866.1"/>
    </source>
</evidence>
<keyword evidence="1" id="KW-1133">Transmembrane helix</keyword>
<protein>
    <submittedName>
        <fullName evidence="2">Uncharacterized protein</fullName>
    </submittedName>
</protein>
<organism evidence="2">
    <name type="scientific">Thomasclavelia ramosa</name>
    <dbReference type="NCBI Taxonomy" id="1547"/>
    <lineage>
        <taxon>Bacteria</taxon>
        <taxon>Bacillati</taxon>
        <taxon>Bacillota</taxon>
        <taxon>Erysipelotrichia</taxon>
        <taxon>Erysipelotrichales</taxon>
        <taxon>Coprobacillaceae</taxon>
        <taxon>Thomasclavelia</taxon>
    </lineage>
</organism>
<accession>A0A6N2YYB3</accession>
<proteinExistence type="predicted"/>
<dbReference type="AlphaFoldDB" id="A0A6N2YYB3"/>
<feature type="transmembrane region" description="Helical" evidence="1">
    <location>
        <begin position="6"/>
        <end position="32"/>
    </location>
</feature>
<name>A0A6N2YYB3_9FIRM</name>
<sequence length="54" mass="6216">MKDKTLIKILTVMLAMSIALAIYQSCLIVNLTSNLKLVTKDRDKVVEMYNERNK</sequence>
<keyword evidence="1" id="KW-0472">Membrane</keyword>
<reference evidence="2" key="1">
    <citation type="submission" date="2019-11" db="EMBL/GenBank/DDBJ databases">
        <authorList>
            <person name="Feng L."/>
        </authorList>
    </citation>
    <scope>NUCLEOTIDE SEQUENCE</scope>
    <source>
        <strain evidence="2">CramosumLFYP8</strain>
    </source>
</reference>
<evidence type="ECO:0000256" key="1">
    <source>
        <dbReference type="SAM" id="Phobius"/>
    </source>
</evidence>